<dbReference type="NCBIfam" id="TIGR00362">
    <property type="entry name" value="DnaA"/>
    <property type="match status" value="1"/>
</dbReference>
<evidence type="ECO:0000259" key="12">
    <source>
        <dbReference type="SMART" id="SM00382"/>
    </source>
</evidence>
<dbReference type="SMART" id="SM00760">
    <property type="entry name" value="Bac_DnaA_C"/>
    <property type="match status" value="1"/>
</dbReference>
<dbReference type="Gene3D" id="1.10.1750.10">
    <property type="match status" value="1"/>
</dbReference>
<keyword evidence="7 8" id="KW-0238">DNA-binding</keyword>
<dbReference type="GO" id="GO:0006275">
    <property type="term" value="P:regulation of DNA replication"/>
    <property type="evidence" value="ECO:0007669"/>
    <property type="project" value="UniProtKB-UniRule"/>
</dbReference>
<feature type="binding site" evidence="8">
    <location>
        <position position="175"/>
    </location>
    <ligand>
        <name>ATP</name>
        <dbReference type="ChEBI" id="CHEBI:30616"/>
    </ligand>
</feature>
<evidence type="ECO:0000256" key="11">
    <source>
        <dbReference type="RuleBase" id="RU004227"/>
    </source>
</evidence>
<proteinExistence type="inferred from homology"/>
<evidence type="ECO:0000256" key="7">
    <source>
        <dbReference type="ARBA" id="ARBA00023125"/>
    </source>
</evidence>
<dbReference type="InterPro" id="IPR001957">
    <property type="entry name" value="Chromosome_initiator_DnaA"/>
</dbReference>
<dbReference type="HAMAP" id="MF_00377">
    <property type="entry name" value="DnaA_bact"/>
    <property type="match status" value="1"/>
</dbReference>
<sequence length="465" mass="53270">MGRMSRQIWDALLSAIEKRVNHHSFTTWFLPLIFREARNNTITVEAPNAMFRDWITENYMDAIEEALAELQLTSYTIRFIVRGEGEPSEGAPKSEPAENHAKLPLFEEEEELIIPPAMRFVDLEPVELPLNPRYTFDTFVVGSSNQFAHAAALAVAESPSKAYNPLYIYGGVGLGKTHLMHAIGHAIRAKNKHLRLTYVSSERFMNELINAIRYDKTLAFREKYRNIDVLLIDDIQFLAGKERTQEEFFHTFNALYDAQKQIVITSDCPPREIPTLEERLHSRFEWGLIADIQPPDLETKVAILKRKAEQEKISLPDNVALFIASKIKSNIRELEGALIRLIAYSSLTGRPISLSLAQETLRGLIDEEEEKAITIELIQKTVADYFGLRVSDLKSRNNSRSVAEPRQIAMYLCKRLTKASLPEIGREFGGKHHTTVLHSINKISELYEQREDFHRIINSLIDRLR</sequence>
<dbReference type="PANTHER" id="PTHR30050">
    <property type="entry name" value="CHROMOSOMAL REPLICATION INITIATOR PROTEIN DNAA"/>
    <property type="match status" value="1"/>
</dbReference>
<dbReference type="Gene3D" id="3.30.300.180">
    <property type="match status" value="1"/>
</dbReference>
<dbReference type="SUPFAM" id="SSF48295">
    <property type="entry name" value="TrpR-like"/>
    <property type="match status" value="1"/>
</dbReference>
<dbReference type="GO" id="GO:0005886">
    <property type="term" value="C:plasma membrane"/>
    <property type="evidence" value="ECO:0007669"/>
    <property type="project" value="TreeGrafter"/>
</dbReference>
<dbReference type="PRINTS" id="PR00051">
    <property type="entry name" value="DNAA"/>
</dbReference>
<evidence type="ECO:0000256" key="2">
    <source>
        <dbReference type="ARBA" id="ARBA00022490"/>
    </source>
</evidence>
<evidence type="ECO:0000313" key="14">
    <source>
        <dbReference type="EMBL" id="BAL54628.1"/>
    </source>
</evidence>
<dbReference type="GO" id="GO:0008289">
    <property type="term" value="F:lipid binding"/>
    <property type="evidence" value="ECO:0007669"/>
    <property type="project" value="UniProtKB-KW"/>
</dbReference>
<evidence type="ECO:0000256" key="6">
    <source>
        <dbReference type="ARBA" id="ARBA00023121"/>
    </source>
</evidence>
<feature type="binding site" evidence="8">
    <location>
        <position position="176"/>
    </location>
    <ligand>
        <name>ATP</name>
        <dbReference type="ChEBI" id="CHEBI:30616"/>
    </ligand>
</feature>
<dbReference type="EMBL" id="AP011695">
    <property type="protein sequence ID" value="BAL54628.1"/>
    <property type="molecule type" value="Genomic_DNA"/>
</dbReference>
<comment type="subcellular location">
    <subcellularLocation>
        <location evidence="8">Cytoplasm</location>
    </subcellularLocation>
</comment>
<evidence type="ECO:0000259" key="13">
    <source>
        <dbReference type="SMART" id="SM00760"/>
    </source>
</evidence>
<feature type="binding site" evidence="8">
    <location>
        <position position="177"/>
    </location>
    <ligand>
        <name>ATP</name>
        <dbReference type="ChEBI" id="CHEBI:30616"/>
    </ligand>
</feature>
<evidence type="ECO:0000256" key="9">
    <source>
        <dbReference type="NCBIfam" id="TIGR00362"/>
    </source>
</evidence>
<feature type="region of interest" description="Domain III, AAA+ region" evidence="8">
    <location>
        <begin position="129"/>
        <end position="345"/>
    </location>
</feature>
<evidence type="ECO:0000256" key="3">
    <source>
        <dbReference type="ARBA" id="ARBA00022705"/>
    </source>
</evidence>
<evidence type="ECO:0000256" key="5">
    <source>
        <dbReference type="ARBA" id="ARBA00022840"/>
    </source>
</evidence>
<dbReference type="PROSITE" id="PS01008">
    <property type="entry name" value="DNAA"/>
    <property type="match status" value="1"/>
</dbReference>
<reference evidence="14" key="2">
    <citation type="journal article" date="2012" name="PLoS ONE">
        <title>A Deeply Branching Thermophilic Bacterium with an Ancient Acetyl-CoA Pathway Dominates a Subsurface Ecosystem.</title>
        <authorList>
            <person name="Takami H."/>
            <person name="Noguchi H."/>
            <person name="Takaki Y."/>
            <person name="Uchiyama I."/>
            <person name="Toyoda A."/>
            <person name="Nishi S."/>
            <person name="Chee G.-J."/>
            <person name="Arai W."/>
            <person name="Nunoura T."/>
            <person name="Itoh T."/>
            <person name="Hattori M."/>
            <person name="Takai K."/>
        </authorList>
    </citation>
    <scope>NUCLEOTIDE SEQUENCE</scope>
</reference>
<dbReference type="GO" id="GO:0005737">
    <property type="term" value="C:cytoplasm"/>
    <property type="evidence" value="ECO:0007669"/>
    <property type="project" value="UniProtKB-SubCell"/>
</dbReference>
<dbReference type="InterPro" id="IPR010921">
    <property type="entry name" value="Trp_repressor/repl_initiator"/>
</dbReference>
<dbReference type="InterPro" id="IPR013159">
    <property type="entry name" value="DnaA_C"/>
</dbReference>
<evidence type="ECO:0000256" key="10">
    <source>
        <dbReference type="RuleBase" id="RU000577"/>
    </source>
</evidence>
<dbReference type="InterPro" id="IPR024633">
    <property type="entry name" value="DnaA_N_dom"/>
</dbReference>
<comment type="function">
    <text evidence="8 10">Plays an essential role in the initiation and regulation of chromosomal replication. ATP-DnaA binds to the origin of replication (oriC) to initiate formation of the DNA replication initiation complex once per cell cycle. Binds the DnaA box (a 9 base pair repeat at the origin) and separates the double-stranded (ds)DNA. Forms a right-handed helical filament on oriC DNA; dsDNA binds to the exterior of the filament while single-stranded (ss)DNA is stabiized in the filament's interior. The ATP-DnaA-oriC complex binds and stabilizes one strand of the AT-rich DNA unwinding element (DUE), permitting loading of DNA polymerase. After initiation quickly degrades to an ADP-DnaA complex that is not apt for DNA replication. Binds acidic phospholipids.</text>
</comment>
<comment type="domain">
    <text evidence="8">Domain I is involved in oligomerization and binding regulators, domain II is flexibile and of varying length in different bacteria, domain III forms the AAA+ region, while domain IV binds dsDNA.</text>
</comment>
<comment type="similarity">
    <text evidence="1 8 11">Belongs to the DnaA family.</text>
</comment>
<comment type="caution">
    <text evidence="8">Lacks conserved residue(s) required for the propagation of feature annotation.</text>
</comment>
<keyword evidence="5 8" id="KW-0067">ATP-binding</keyword>
<dbReference type="Gene3D" id="3.40.50.300">
    <property type="entry name" value="P-loop containing nucleotide triphosphate hydrolases"/>
    <property type="match status" value="1"/>
</dbReference>
<keyword evidence="2 8" id="KW-0963">Cytoplasm</keyword>
<dbReference type="SMART" id="SM00382">
    <property type="entry name" value="AAA"/>
    <property type="match status" value="1"/>
</dbReference>
<accession>H5SEP2</accession>
<name>H5SEP2_9BACT</name>
<keyword evidence="3 8" id="KW-0235">DNA replication</keyword>
<dbReference type="InterPro" id="IPR013317">
    <property type="entry name" value="DnaA_dom"/>
</dbReference>
<evidence type="ECO:0000256" key="4">
    <source>
        <dbReference type="ARBA" id="ARBA00022741"/>
    </source>
</evidence>
<gene>
    <name evidence="8" type="primary">dnaA</name>
    <name evidence="14" type="ORF">HGMM_F17D01C15</name>
</gene>
<comment type="subunit">
    <text evidence="8">Oligomerizes as a right-handed, spiral filament on DNA at oriC.</text>
</comment>
<dbReference type="InterPro" id="IPR003593">
    <property type="entry name" value="AAA+_ATPase"/>
</dbReference>
<dbReference type="CDD" id="cd00009">
    <property type="entry name" value="AAA"/>
    <property type="match status" value="1"/>
</dbReference>
<evidence type="ECO:0000256" key="1">
    <source>
        <dbReference type="ARBA" id="ARBA00006583"/>
    </source>
</evidence>
<dbReference type="Pfam" id="PF00308">
    <property type="entry name" value="Bac_DnaA"/>
    <property type="match status" value="1"/>
</dbReference>
<dbReference type="FunFam" id="1.10.8.60:FF:000003">
    <property type="entry name" value="Chromosomal replication initiator protein DnaA"/>
    <property type="match status" value="1"/>
</dbReference>
<protein>
    <recommendedName>
        <fullName evidence="8 9">Chromosomal replication initiator protein DnaA</fullName>
    </recommendedName>
</protein>
<dbReference type="Gene3D" id="1.10.8.60">
    <property type="match status" value="1"/>
</dbReference>
<dbReference type="InterPro" id="IPR020591">
    <property type="entry name" value="Chromosome_initiator_DnaA-like"/>
</dbReference>
<dbReference type="CDD" id="cd06571">
    <property type="entry name" value="Bac_DnaA_C"/>
    <property type="match status" value="1"/>
</dbReference>
<dbReference type="InterPro" id="IPR018312">
    <property type="entry name" value="Chromosome_initiator_DnaA_CS"/>
</dbReference>
<dbReference type="InterPro" id="IPR038454">
    <property type="entry name" value="DnaA_N_sf"/>
</dbReference>
<dbReference type="AlphaFoldDB" id="H5SEP2"/>
<dbReference type="PANTHER" id="PTHR30050:SF2">
    <property type="entry name" value="CHROMOSOMAL REPLICATION INITIATOR PROTEIN DNAA"/>
    <property type="match status" value="1"/>
</dbReference>
<organism evidence="14">
    <name type="scientific">uncultured Acidobacteriota bacterium</name>
    <dbReference type="NCBI Taxonomy" id="171953"/>
    <lineage>
        <taxon>Bacteria</taxon>
        <taxon>Pseudomonadati</taxon>
        <taxon>Acidobacteriota</taxon>
        <taxon>environmental samples</taxon>
    </lineage>
</organism>
<dbReference type="SUPFAM" id="SSF52540">
    <property type="entry name" value="P-loop containing nucleoside triphosphate hydrolases"/>
    <property type="match status" value="1"/>
</dbReference>
<keyword evidence="4 8" id="KW-0547">Nucleotide-binding</keyword>
<feature type="region of interest" description="Domain I, interacts with DnaA modulators" evidence="8">
    <location>
        <begin position="1"/>
        <end position="91"/>
    </location>
</feature>
<keyword evidence="6 8" id="KW-0446">Lipid-binding</keyword>
<evidence type="ECO:0000256" key="8">
    <source>
        <dbReference type="HAMAP-Rule" id="MF_00377"/>
    </source>
</evidence>
<dbReference type="GO" id="GO:0006270">
    <property type="term" value="P:DNA replication initiation"/>
    <property type="evidence" value="ECO:0007669"/>
    <property type="project" value="UniProtKB-UniRule"/>
</dbReference>
<dbReference type="GO" id="GO:0005524">
    <property type="term" value="F:ATP binding"/>
    <property type="evidence" value="ECO:0007669"/>
    <property type="project" value="UniProtKB-UniRule"/>
</dbReference>
<dbReference type="FunFam" id="3.40.50.300:FF:000150">
    <property type="entry name" value="Chromosomal replication initiator protein DnaA"/>
    <property type="match status" value="1"/>
</dbReference>
<dbReference type="GO" id="GO:0003688">
    <property type="term" value="F:DNA replication origin binding"/>
    <property type="evidence" value="ECO:0007669"/>
    <property type="project" value="UniProtKB-UniRule"/>
</dbReference>
<dbReference type="Pfam" id="PF11638">
    <property type="entry name" value="DnaA_N"/>
    <property type="match status" value="1"/>
</dbReference>
<feature type="binding site" evidence="8">
    <location>
        <position position="173"/>
    </location>
    <ligand>
        <name>ATP</name>
        <dbReference type="ChEBI" id="CHEBI:30616"/>
    </ligand>
</feature>
<feature type="domain" description="AAA+ ATPase" evidence="12">
    <location>
        <begin position="162"/>
        <end position="290"/>
    </location>
</feature>
<feature type="domain" description="Chromosomal replication initiator DnaA C-terminal" evidence="13">
    <location>
        <begin position="374"/>
        <end position="443"/>
    </location>
</feature>
<reference evidence="14" key="1">
    <citation type="journal article" date="2005" name="Environ. Microbiol.">
        <title>Genetic and functional properties of uncultivated thermophilic crenarchaeotes from a subsurface gold mine as revealed by analysis of genome fragments.</title>
        <authorList>
            <person name="Nunoura T."/>
            <person name="Hirayama H."/>
            <person name="Takami H."/>
            <person name="Oida H."/>
            <person name="Nishi S."/>
            <person name="Shimamura S."/>
            <person name="Suzuki Y."/>
            <person name="Inagaki F."/>
            <person name="Takai K."/>
            <person name="Nealson K.H."/>
            <person name="Horikoshi K."/>
        </authorList>
    </citation>
    <scope>NUCLEOTIDE SEQUENCE</scope>
</reference>
<dbReference type="Pfam" id="PF08299">
    <property type="entry name" value="Bac_DnaA_C"/>
    <property type="match status" value="1"/>
</dbReference>
<feature type="region of interest" description="Domain IV, binds dsDNA" evidence="8">
    <location>
        <begin position="346"/>
        <end position="465"/>
    </location>
</feature>
<dbReference type="InterPro" id="IPR027417">
    <property type="entry name" value="P-loop_NTPase"/>
</dbReference>